<feature type="compositionally biased region" description="Basic and acidic residues" evidence="6">
    <location>
        <begin position="64"/>
        <end position="76"/>
    </location>
</feature>
<keyword evidence="2" id="KW-0805">Transcription regulation</keyword>
<organism evidence="7 8">
    <name type="scientific">Paramuricea clavata</name>
    <name type="common">Red gorgonian</name>
    <name type="synonym">Violescent sea-whip</name>
    <dbReference type="NCBI Taxonomy" id="317549"/>
    <lineage>
        <taxon>Eukaryota</taxon>
        <taxon>Metazoa</taxon>
        <taxon>Cnidaria</taxon>
        <taxon>Anthozoa</taxon>
        <taxon>Octocorallia</taxon>
        <taxon>Malacalcyonacea</taxon>
        <taxon>Plexauridae</taxon>
        <taxon>Paramuricea</taxon>
    </lineage>
</organism>
<keyword evidence="4" id="KW-0804">Transcription</keyword>
<evidence type="ECO:0000256" key="6">
    <source>
        <dbReference type="SAM" id="MobiDB-lite"/>
    </source>
</evidence>
<dbReference type="Proteomes" id="UP001152795">
    <property type="component" value="Unassembled WGS sequence"/>
</dbReference>
<evidence type="ECO:0000256" key="4">
    <source>
        <dbReference type="ARBA" id="ARBA00023163"/>
    </source>
</evidence>
<name>A0A6S7HFA1_PARCT</name>
<dbReference type="InterPro" id="IPR045147">
    <property type="entry name" value="ARI3A/B/C"/>
</dbReference>
<dbReference type="PANTHER" id="PTHR15348:SF0">
    <property type="entry name" value="PROTEIN DEAD RINGER"/>
    <property type="match status" value="1"/>
</dbReference>
<dbReference type="GO" id="GO:0005634">
    <property type="term" value="C:nucleus"/>
    <property type="evidence" value="ECO:0007669"/>
    <property type="project" value="UniProtKB-SubCell"/>
</dbReference>
<evidence type="ECO:0000256" key="1">
    <source>
        <dbReference type="ARBA" id="ARBA00004123"/>
    </source>
</evidence>
<dbReference type="PROSITE" id="PS51486">
    <property type="entry name" value="REKLES"/>
    <property type="match status" value="1"/>
</dbReference>
<feature type="region of interest" description="Disordered" evidence="6">
    <location>
        <begin position="335"/>
        <end position="355"/>
    </location>
</feature>
<comment type="caution">
    <text evidence="7">The sequence shown here is derived from an EMBL/GenBank/DDBJ whole genome shotgun (WGS) entry which is preliminary data.</text>
</comment>
<dbReference type="InterPro" id="IPR001606">
    <property type="entry name" value="ARID_dom"/>
</dbReference>
<feature type="region of interest" description="Disordered" evidence="6">
    <location>
        <begin position="461"/>
        <end position="490"/>
    </location>
</feature>
<evidence type="ECO:0000313" key="7">
    <source>
        <dbReference type="EMBL" id="CAB4002959.1"/>
    </source>
</evidence>
<evidence type="ECO:0000256" key="5">
    <source>
        <dbReference type="ARBA" id="ARBA00023242"/>
    </source>
</evidence>
<dbReference type="SMART" id="SM00501">
    <property type="entry name" value="BRIGHT"/>
    <property type="match status" value="1"/>
</dbReference>
<feature type="region of interest" description="Disordered" evidence="6">
    <location>
        <begin position="397"/>
        <end position="419"/>
    </location>
</feature>
<evidence type="ECO:0000256" key="2">
    <source>
        <dbReference type="ARBA" id="ARBA00023015"/>
    </source>
</evidence>
<evidence type="ECO:0000256" key="3">
    <source>
        <dbReference type="ARBA" id="ARBA00023125"/>
    </source>
</evidence>
<feature type="compositionally biased region" description="Basic and acidic residues" evidence="6">
    <location>
        <begin position="113"/>
        <end position="130"/>
    </location>
</feature>
<feature type="compositionally biased region" description="Basic and acidic residues" evidence="6">
    <location>
        <begin position="1"/>
        <end position="10"/>
    </location>
</feature>
<keyword evidence="8" id="KW-1185">Reference proteome</keyword>
<evidence type="ECO:0000313" key="8">
    <source>
        <dbReference type="Proteomes" id="UP001152795"/>
    </source>
</evidence>
<proteinExistence type="predicted"/>
<dbReference type="Gene3D" id="1.10.150.60">
    <property type="entry name" value="ARID DNA-binding domain"/>
    <property type="match status" value="1"/>
</dbReference>
<gene>
    <name evidence="7" type="ORF">PACLA_8A077459</name>
</gene>
<dbReference type="AlphaFoldDB" id="A0A6S7HFA1"/>
<dbReference type="GO" id="GO:0003677">
    <property type="term" value="F:DNA binding"/>
    <property type="evidence" value="ECO:0007669"/>
    <property type="project" value="UniProtKB-KW"/>
</dbReference>
<dbReference type="Pfam" id="PF01388">
    <property type="entry name" value="ARID"/>
    <property type="match status" value="1"/>
</dbReference>
<dbReference type="PROSITE" id="PS51011">
    <property type="entry name" value="ARID"/>
    <property type="match status" value="1"/>
</dbReference>
<keyword evidence="5" id="KW-0539">Nucleus</keyword>
<dbReference type="FunFam" id="1.10.150.60:FF:000007">
    <property type="entry name" value="AT-rich interactive domain-containing protein 3C"/>
    <property type="match status" value="1"/>
</dbReference>
<feature type="region of interest" description="Disordered" evidence="6">
    <location>
        <begin position="1"/>
        <end position="76"/>
    </location>
</feature>
<dbReference type="EMBL" id="CACRXK020004496">
    <property type="protein sequence ID" value="CAB4002959.1"/>
    <property type="molecule type" value="Genomic_DNA"/>
</dbReference>
<accession>A0A6S7HFA1</accession>
<dbReference type="GO" id="GO:0006357">
    <property type="term" value="P:regulation of transcription by RNA polymerase II"/>
    <property type="evidence" value="ECO:0007669"/>
    <property type="project" value="InterPro"/>
</dbReference>
<protein>
    <submittedName>
        <fullName evidence="7">AT-rich interactive domain-containing 3C-like isoform X2</fullName>
    </submittedName>
</protein>
<feature type="region of interest" description="Disordered" evidence="6">
    <location>
        <begin position="113"/>
        <end position="166"/>
    </location>
</feature>
<feature type="compositionally biased region" description="Polar residues" evidence="6">
    <location>
        <begin position="36"/>
        <end position="45"/>
    </location>
</feature>
<reference evidence="7" key="1">
    <citation type="submission" date="2020-04" db="EMBL/GenBank/DDBJ databases">
        <authorList>
            <person name="Alioto T."/>
            <person name="Alioto T."/>
            <person name="Gomez Garrido J."/>
        </authorList>
    </citation>
    <scope>NUCLEOTIDE SEQUENCE</scope>
    <source>
        <strain evidence="7">A484AB</strain>
    </source>
</reference>
<dbReference type="SUPFAM" id="SSF46774">
    <property type="entry name" value="ARID-like"/>
    <property type="match status" value="1"/>
</dbReference>
<sequence length="516" mass="57979">MFVHDTHKGSPDVTGKSPENVESSSSNKPKSERNSPKTVSSNITSELERCDAANSGKVSNGTGERPHDQKVELRMDEITSKFKNAFERMAELESLQLSMEEDSNENMKEKWFRERSENGKKTNFQEKEGVGRSLTSAATTGSILIRTKEERLSPGPDEPTAKTNSLDVENDYDLTRHEIADERGFPPEWSYEEQFKKLYDLGDEAERKEFLDKLFAFMQHRGSPVNRVPIMAKQTLDLFKLFKLVTDRGGLVEVINKKIWRGIIKGLNLPSSVTSAAFTLRTQYMKYLYPYECSTLKLSSPTELQCAIDGNRRDTSRRPSIGHYTSMVEPEVGFYSDSTSPKSNCSSPTLKRPSSPTMTQAAMALRLPGEPEFVSPSFHGNNGIGFTTGIQRMMTSTSDTRPPYKYDARVHSPGYTNGRASYEPPYKRIASNEELEKHLALTHSPWANIKIRTTGGIPIIHQNGEEKSQNNEHINNSKSPKRVPSGSFEQGNDNSIVVSIELNGIKYQGVLYAQHR</sequence>
<feature type="compositionally biased region" description="Polar residues" evidence="6">
    <location>
        <begin position="336"/>
        <end position="355"/>
    </location>
</feature>
<keyword evidence="3" id="KW-0238">DNA-binding</keyword>
<dbReference type="OrthoDB" id="10044343at2759"/>
<comment type="subcellular location">
    <subcellularLocation>
        <location evidence="1">Nucleus</location>
    </subcellularLocation>
</comment>
<dbReference type="InterPro" id="IPR036431">
    <property type="entry name" value="ARID_dom_sf"/>
</dbReference>
<feature type="compositionally biased region" description="Polar residues" evidence="6">
    <location>
        <begin position="133"/>
        <end position="142"/>
    </location>
</feature>
<dbReference type="SMART" id="SM01014">
    <property type="entry name" value="ARID"/>
    <property type="match status" value="1"/>
</dbReference>
<dbReference type="PANTHER" id="PTHR15348">
    <property type="entry name" value="AT-RICH INTERACTIVE DOMAIN-CONTAINING PROTEIN ARID DOMAIN- CONTAINING PROTEIN DEAD RINGER PROTEIN B-CELL REGULATOR OF IGH TRANSCRIPTION BRIGHT"/>
    <property type="match status" value="1"/>
</dbReference>
<dbReference type="InterPro" id="IPR023334">
    <property type="entry name" value="REKLES_domain"/>
</dbReference>